<dbReference type="PROSITE" id="PS51898">
    <property type="entry name" value="TYR_RECOMBINASE"/>
    <property type="match status" value="1"/>
</dbReference>
<dbReference type="AlphaFoldDB" id="A0A844BRU4"/>
<accession>A0A844BRU4</accession>
<dbReference type="InterPro" id="IPR050090">
    <property type="entry name" value="Tyrosine_recombinase_XerCD"/>
</dbReference>
<evidence type="ECO:0000313" key="4">
    <source>
        <dbReference type="Proteomes" id="UP000469870"/>
    </source>
</evidence>
<dbReference type="SUPFAM" id="SSF56349">
    <property type="entry name" value="DNA breaking-rejoining enzymes"/>
    <property type="match status" value="1"/>
</dbReference>
<feature type="domain" description="Tyr recombinase" evidence="2">
    <location>
        <begin position="1"/>
        <end position="153"/>
    </location>
</feature>
<dbReference type="InterPro" id="IPR013762">
    <property type="entry name" value="Integrase-like_cat_sf"/>
</dbReference>
<dbReference type="Pfam" id="PF00589">
    <property type="entry name" value="Phage_integrase"/>
    <property type="match status" value="1"/>
</dbReference>
<evidence type="ECO:0000259" key="2">
    <source>
        <dbReference type="PROSITE" id="PS51898"/>
    </source>
</evidence>
<dbReference type="GO" id="GO:0003677">
    <property type="term" value="F:DNA binding"/>
    <property type="evidence" value="ECO:0007669"/>
    <property type="project" value="InterPro"/>
</dbReference>
<evidence type="ECO:0000256" key="1">
    <source>
        <dbReference type="ARBA" id="ARBA00023172"/>
    </source>
</evidence>
<sequence length="182" mass="21127">MYDSGIRVQELIQLRLFNLSLSEKTLLTVTRKGNKVRTLPLSSKTAELLRRYIEQDSEITSERFLFINRSGKPLTRAGIGYILTKYFNLLKETFDGHLPGKISPHTLRHSKATHLLYEGVNLIYIRDFLGHSSVVTTEIYASTNPEFLRKAFETADDLINPSTYYRPEKKMELIEFLKQIRK</sequence>
<dbReference type="InterPro" id="IPR002104">
    <property type="entry name" value="Integrase_catalytic"/>
</dbReference>
<keyword evidence="1" id="KW-0233">DNA recombination</keyword>
<dbReference type="Gene3D" id="1.10.443.10">
    <property type="entry name" value="Intergrase catalytic core"/>
    <property type="match status" value="1"/>
</dbReference>
<gene>
    <name evidence="3" type="ORF">GIY11_01995</name>
</gene>
<protein>
    <submittedName>
        <fullName evidence="3">Tyrosine-type recombinase/integrase</fullName>
    </submittedName>
</protein>
<proteinExistence type="predicted"/>
<reference evidence="3 4" key="1">
    <citation type="submission" date="2019-11" db="EMBL/GenBank/DDBJ databases">
        <title>Characterisation of Fundicoccus ignavus gen. nov. sp. nov., a novel genus of the family Aerococcaceae isolated from bulk tank milk.</title>
        <authorList>
            <person name="Siebert A."/>
            <person name="Huptas C."/>
            <person name="Wenning M."/>
            <person name="Scherer S."/>
            <person name="Doll E.V."/>
        </authorList>
    </citation>
    <scope>NUCLEOTIDE SEQUENCE [LARGE SCALE GENOMIC DNA]</scope>
    <source>
        <strain evidence="3 4">DSM 109653</strain>
    </source>
</reference>
<dbReference type="InterPro" id="IPR011010">
    <property type="entry name" value="DNA_brk_join_enz"/>
</dbReference>
<comment type="caution">
    <text evidence="3">The sequence shown here is derived from an EMBL/GenBank/DDBJ whole genome shotgun (WGS) entry which is preliminary data.</text>
</comment>
<organism evidence="3 4">
    <name type="scientific">Fundicoccus ignavus</name>
    <dbReference type="NCBI Taxonomy" id="2664442"/>
    <lineage>
        <taxon>Bacteria</taxon>
        <taxon>Bacillati</taxon>
        <taxon>Bacillota</taxon>
        <taxon>Bacilli</taxon>
        <taxon>Lactobacillales</taxon>
        <taxon>Aerococcaceae</taxon>
        <taxon>Fundicoccus</taxon>
    </lineage>
</organism>
<dbReference type="PANTHER" id="PTHR30349:SF81">
    <property type="entry name" value="TYROSINE RECOMBINASE XERC"/>
    <property type="match status" value="1"/>
</dbReference>
<dbReference type="EMBL" id="WJQR01000002">
    <property type="protein sequence ID" value="MRI80802.1"/>
    <property type="molecule type" value="Genomic_DNA"/>
</dbReference>
<evidence type="ECO:0000313" key="3">
    <source>
        <dbReference type="EMBL" id="MRI80802.1"/>
    </source>
</evidence>
<name>A0A844BRU4_9LACT</name>
<dbReference type="GO" id="GO:0015074">
    <property type="term" value="P:DNA integration"/>
    <property type="evidence" value="ECO:0007669"/>
    <property type="project" value="InterPro"/>
</dbReference>
<dbReference type="RefSeq" id="WP_153861284.1">
    <property type="nucleotide sequence ID" value="NZ_WJQR01000002.1"/>
</dbReference>
<dbReference type="Proteomes" id="UP000469870">
    <property type="component" value="Unassembled WGS sequence"/>
</dbReference>
<dbReference type="PANTHER" id="PTHR30349">
    <property type="entry name" value="PHAGE INTEGRASE-RELATED"/>
    <property type="match status" value="1"/>
</dbReference>
<dbReference type="GO" id="GO:0006310">
    <property type="term" value="P:DNA recombination"/>
    <property type="evidence" value="ECO:0007669"/>
    <property type="project" value="UniProtKB-KW"/>
</dbReference>